<feature type="region of interest" description="Disordered" evidence="1">
    <location>
        <begin position="280"/>
        <end position="327"/>
    </location>
</feature>
<gene>
    <name evidence="2" type="ORF">PHYEVI_LOCUS687</name>
</gene>
<proteinExistence type="predicted"/>
<evidence type="ECO:0000256" key="1">
    <source>
        <dbReference type="SAM" id="MobiDB-lite"/>
    </source>
</evidence>
<feature type="compositionally biased region" description="Basic and acidic residues" evidence="1">
    <location>
        <begin position="227"/>
        <end position="236"/>
    </location>
</feature>
<evidence type="ECO:0000313" key="3">
    <source>
        <dbReference type="Proteomes" id="UP001153712"/>
    </source>
</evidence>
<protein>
    <submittedName>
        <fullName evidence="2">Uncharacterized protein</fullName>
    </submittedName>
</protein>
<name>A0A9P0DJW5_PHYSR</name>
<feature type="compositionally biased region" description="Basic residues" evidence="1">
    <location>
        <begin position="161"/>
        <end position="171"/>
    </location>
</feature>
<feature type="compositionally biased region" description="Polar residues" evidence="1">
    <location>
        <begin position="300"/>
        <end position="314"/>
    </location>
</feature>
<reference evidence="2" key="1">
    <citation type="submission" date="2022-01" db="EMBL/GenBank/DDBJ databases">
        <authorList>
            <person name="King R."/>
        </authorList>
    </citation>
    <scope>NUCLEOTIDE SEQUENCE</scope>
</reference>
<feature type="compositionally biased region" description="Basic and acidic residues" evidence="1">
    <location>
        <begin position="315"/>
        <end position="324"/>
    </location>
</feature>
<feature type="region of interest" description="Disordered" evidence="1">
    <location>
        <begin position="112"/>
        <end position="236"/>
    </location>
</feature>
<organism evidence="2 3">
    <name type="scientific">Phyllotreta striolata</name>
    <name type="common">Striped flea beetle</name>
    <name type="synonym">Crioceris striolata</name>
    <dbReference type="NCBI Taxonomy" id="444603"/>
    <lineage>
        <taxon>Eukaryota</taxon>
        <taxon>Metazoa</taxon>
        <taxon>Ecdysozoa</taxon>
        <taxon>Arthropoda</taxon>
        <taxon>Hexapoda</taxon>
        <taxon>Insecta</taxon>
        <taxon>Pterygota</taxon>
        <taxon>Neoptera</taxon>
        <taxon>Endopterygota</taxon>
        <taxon>Coleoptera</taxon>
        <taxon>Polyphaga</taxon>
        <taxon>Cucujiformia</taxon>
        <taxon>Chrysomeloidea</taxon>
        <taxon>Chrysomelidae</taxon>
        <taxon>Galerucinae</taxon>
        <taxon>Alticini</taxon>
        <taxon>Phyllotreta</taxon>
    </lineage>
</organism>
<accession>A0A9P0DJW5</accession>
<evidence type="ECO:0000313" key="2">
    <source>
        <dbReference type="EMBL" id="CAH1140381.1"/>
    </source>
</evidence>
<dbReference type="EMBL" id="OU900094">
    <property type="protein sequence ID" value="CAH1140381.1"/>
    <property type="molecule type" value="Genomic_DNA"/>
</dbReference>
<keyword evidence="3" id="KW-1185">Reference proteome</keyword>
<sequence length="475" mass="53592">MKKIPATSKKSQPSMRVKKLDFLCSTATTEASGAYRNSFNGDTVEFSTILEKGNKTGNTFAERMKTFTTMKKTDNRILSKLEKTIQILSQKQNACLTAPNGSKEPMKINEKSKSLFHKKVPETVDHSKSGTDEDNNEQKLPHRQLRSKKVLEVDATENLTKIKKGREKKRKSEGPSSLDDATENLTKIKKGREKNRKSEGPSSLEDATENLTIINKESKKKTKRKSEKPSILDDTSPEKVVEIVKRGRPRKNFVNSVSQLDEASTGIFLKRGRPRKNFVNSVSQLDEASTAVKKKRGRPQINTLQSLSSNPSNRNNEETNKENSYDSAVESINETNSICKAAQCEVIDTIDDKGQIQRIRINKGSPKYKKDKRDDWSLAISSISTDKCSIMHYKIPPKKIKENCLLEEKYIIWFSVIYGHGLFINGKELIQIEEDSEVVVYGGSNYCIINNSEKTMILNCARVLKSKKNLPNCTT</sequence>
<feature type="compositionally biased region" description="Basic and acidic residues" evidence="1">
    <location>
        <begin position="112"/>
        <end position="140"/>
    </location>
</feature>
<dbReference type="Proteomes" id="UP001153712">
    <property type="component" value="Chromosome 1"/>
</dbReference>
<dbReference type="AlphaFoldDB" id="A0A9P0DJW5"/>